<dbReference type="InterPro" id="IPR017462">
    <property type="entry name" value="Sulphur_relay_TusC/DsrF"/>
</dbReference>
<dbReference type="PANTHER" id="PTHR38780">
    <property type="entry name" value="PROTEIN TUSC"/>
    <property type="match status" value="1"/>
</dbReference>
<evidence type="ECO:0000256" key="1">
    <source>
        <dbReference type="ARBA" id="ARBA00005996"/>
    </source>
</evidence>
<dbReference type="Proteomes" id="UP000682739">
    <property type="component" value="Chromosome"/>
</dbReference>
<dbReference type="InterPro" id="IPR027396">
    <property type="entry name" value="DsrEFH-like"/>
</dbReference>
<organism evidence="2 3">
    <name type="scientific">Psychrosphaera ytuae</name>
    <dbReference type="NCBI Taxonomy" id="2820710"/>
    <lineage>
        <taxon>Bacteria</taxon>
        <taxon>Pseudomonadati</taxon>
        <taxon>Pseudomonadota</taxon>
        <taxon>Gammaproteobacteria</taxon>
        <taxon>Alteromonadales</taxon>
        <taxon>Pseudoalteromonadaceae</taxon>
        <taxon>Psychrosphaera</taxon>
    </lineage>
</organism>
<dbReference type="AlphaFoldDB" id="A0A975DDA2"/>
<keyword evidence="3" id="KW-1185">Reference proteome</keyword>
<dbReference type="NCBIfam" id="NF001238">
    <property type="entry name" value="PRK00211.1"/>
    <property type="match status" value="1"/>
</dbReference>
<dbReference type="NCBIfam" id="TIGR03010">
    <property type="entry name" value="sulf_tusC_dsrF"/>
    <property type="match status" value="1"/>
</dbReference>
<dbReference type="Gene3D" id="3.40.1260.10">
    <property type="entry name" value="DsrEFH-like"/>
    <property type="match status" value="1"/>
</dbReference>
<name>A0A975DDA2_9GAMM</name>
<dbReference type="SUPFAM" id="SSF75169">
    <property type="entry name" value="DsrEFH-like"/>
    <property type="match status" value="1"/>
</dbReference>
<dbReference type="EMBL" id="CP072110">
    <property type="protein sequence ID" value="QTH64584.1"/>
    <property type="molecule type" value="Genomic_DNA"/>
</dbReference>
<protein>
    <submittedName>
        <fullName evidence="2">Sulfurtransferase complex subunit TusC</fullName>
    </submittedName>
</protein>
<gene>
    <name evidence="2" type="primary">tusC</name>
    <name evidence="2" type="ORF">J1N51_03700</name>
</gene>
<dbReference type="KEGG" id="psym:J1N51_03700"/>
<accession>A0A975DDA2</accession>
<dbReference type="PANTHER" id="PTHR38780:SF1">
    <property type="entry name" value="PROTEIN TUSC"/>
    <property type="match status" value="1"/>
</dbReference>
<sequence length="120" mass="13489">MNVKNILVIHTLPSFNDLQGKEALDLSLIFGSYEQSVKVMFLGQGVFQTLAHQDPESIGQKDYLSTIKALEIYDIEEVYACRASLEQYGFDQHELIDGVQLASQQQLNALKQAADHVYVI</sequence>
<evidence type="ECO:0000313" key="2">
    <source>
        <dbReference type="EMBL" id="QTH64584.1"/>
    </source>
</evidence>
<dbReference type="RefSeq" id="WP_208832638.1">
    <property type="nucleotide sequence ID" value="NZ_CP072110.1"/>
</dbReference>
<evidence type="ECO:0000313" key="3">
    <source>
        <dbReference type="Proteomes" id="UP000682739"/>
    </source>
</evidence>
<reference evidence="2" key="1">
    <citation type="submission" date="2021-03" db="EMBL/GenBank/DDBJ databases">
        <title>Description of Psychrosphaera ytuae sp. nov. isolated from deep sea sediment of South China Sea.</title>
        <authorList>
            <person name="Zhang J."/>
            <person name="Xu X.-D."/>
        </authorList>
    </citation>
    <scope>NUCLEOTIDE SEQUENCE</scope>
    <source>
        <strain evidence="2">MTZ26</strain>
    </source>
</reference>
<dbReference type="Pfam" id="PF02635">
    <property type="entry name" value="DsrE"/>
    <property type="match status" value="1"/>
</dbReference>
<comment type="similarity">
    <text evidence="1">Belongs to the DsrF/TusC family.</text>
</comment>
<dbReference type="InterPro" id="IPR003787">
    <property type="entry name" value="Sulphur_relay_DsrE/F-like"/>
</dbReference>
<proteinExistence type="inferred from homology"/>